<dbReference type="PANTHER" id="PTHR33121">
    <property type="entry name" value="CYCLIC DI-GMP PHOSPHODIESTERASE PDEF"/>
    <property type="match status" value="1"/>
</dbReference>
<dbReference type="SMART" id="SM00052">
    <property type="entry name" value="EAL"/>
    <property type="match status" value="1"/>
</dbReference>
<dbReference type="PROSITE" id="PS50887">
    <property type="entry name" value="GGDEF"/>
    <property type="match status" value="1"/>
</dbReference>
<organism evidence="5 7">
    <name type="scientific">Oceanimonas baumannii</name>
    <dbReference type="NCBI Taxonomy" id="129578"/>
    <lineage>
        <taxon>Bacteria</taxon>
        <taxon>Pseudomonadati</taxon>
        <taxon>Pseudomonadota</taxon>
        <taxon>Gammaproteobacteria</taxon>
        <taxon>Aeromonadales</taxon>
        <taxon>Aeromonadaceae</taxon>
        <taxon>Oceanimonas</taxon>
    </lineage>
</organism>
<dbReference type="PROSITE" id="PS50883">
    <property type="entry name" value="EAL"/>
    <property type="match status" value="1"/>
</dbReference>
<feature type="domain" description="CBS" evidence="4">
    <location>
        <begin position="270"/>
        <end position="328"/>
    </location>
</feature>
<evidence type="ECO:0000313" key="6">
    <source>
        <dbReference type="EMBL" id="TDW55806.1"/>
    </source>
</evidence>
<dbReference type="SUPFAM" id="SSF141868">
    <property type="entry name" value="EAL domain-like"/>
    <property type="match status" value="1"/>
</dbReference>
<dbReference type="Gene3D" id="3.30.70.270">
    <property type="match status" value="1"/>
</dbReference>
<protein>
    <submittedName>
        <fullName evidence="6">Diguanylate cyclase (GGDEF)-like protein</fullName>
    </submittedName>
</protein>
<evidence type="ECO:0000256" key="1">
    <source>
        <dbReference type="PROSITE-ProRule" id="PRU00703"/>
    </source>
</evidence>
<dbReference type="NCBIfam" id="TIGR00254">
    <property type="entry name" value="GGDEF"/>
    <property type="match status" value="1"/>
</dbReference>
<dbReference type="Pfam" id="PF00563">
    <property type="entry name" value="EAL"/>
    <property type="match status" value="1"/>
</dbReference>
<dbReference type="InterPro" id="IPR000644">
    <property type="entry name" value="CBS_dom"/>
</dbReference>
<dbReference type="PROSITE" id="PS51371">
    <property type="entry name" value="CBS"/>
    <property type="match status" value="1"/>
</dbReference>
<feature type="domain" description="GGDEF" evidence="3">
    <location>
        <begin position="426"/>
        <end position="577"/>
    </location>
</feature>
<keyword evidence="1" id="KW-0129">CBS domain</keyword>
<gene>
    <name evidence="5" type="ORF">B6S09_16145</name>
    <name evidence="6" type="ORF">LY04_03291</name>
</gene>
<dbReference type="InterPro" id="IPR029787">
    <property type="entry name" value="Nucleotide_cyclase"/>
</dbReference>
<evidence type="ECO:0000259" key="4">
    <source>
        <dbReference type="PROSITE" id="PS51371"/>
    </source>
</evidence>
<comment type="caution">
    <text evidence="5">The sequence shown here is derived from an EMBL/GenBank/DDBJ whole genome shotgun (WGS) entry which is preliminary data.</text>
</comment>
<dbReference type="InterPro" id="IPR035919">
    <property type="entry name" value="EAL_sf"/>
</dbReference>
<evidence type="ECO:0000313" key="5">
    <source>
        <dbReference type="EMBL" id="OYD21309.1"/>
    </source>
</evidence>
<evidence type="ECO:0000259" key="2">
    <source>
        <dbReference type="PROSITE" id="PS50883"/>
    </source>
</evidence>
<keyword evidence="8" id="KW-1185">Reference proteome</keyword>
<dbReference type="OrthoDB" id="1673646at2"/>
<dbReference type="InterPro" id="IPR001633">
    <property type="entry name" value="EAL_dom"/>
</dbReference>
<dbReference type="AlphaFoldDB" id="A0A235CA89"/>
<dbReference type="InterPro" id="IPR000160">
    <property type="entry name" value="GGDEF_dom"/>
</dbReference>
<name>A0A235CA89_9GAMM</name>
<dbReference type="Pfam" id="PF00990">
    <property type="entry name" value="GGDEF"/>
    <property type="match status" value="1"/>
</dbReference>
<dbReference type="CDD" id="cd04598">
    <property type="entry name" value="CBS_pair_GGDEF_EAL"/>
    <property type="match status" value="1"/>
</dbReference>
<feature type="domain" description="EAL" evidence="2">
    <location>
        <begin position="4"/>
        <end position="254"/>
    </location>
</feature>
<dbReference type="Gene3D" id="3.10.580.10">
    <property type="entry name" value="CBS-domain"/>
    <property type="match status" value="1"/>
</dbReference>
<dbReference type="Proteomes" id="UP000243640">
    <property type="component" value="Unassembled WGS sequence"/>
</dbReference>
<dbReference type="RefSeq" id="WP_094279527.1">
    <property type="nucleotide sequence ID" value="NZ_NQJF01000016.1"/>
</dbReference>
<dbReference type="GO" id="GO:0071111">
    <property type="term" value="F:cyclic-guanylate-specific phosphodiesterase activity"/>
    <property type="evidence" value="ECO:0007669"/>
    <property type="project" value="InterPro"/>
</dbReference>
<accession>A0A235CA89</accession>
<sequence>MILASHPDNQITDLIAQNRLRPLFQPIMDIRARRILGHEALIRGPAGHPLEMPAALFAQARQLNQLSELDLACRKAALLRFRELNPGGCLFINVNPNVLLDHQHPRGCTRQLAEMLDIAPEQIVIELSEQDAVQDTPGLKKALRHYRQLGFRVAIDDLGAGYSGLKLWSELQPDFVKIDRHFVQQLEQDPVKRAFVQSIVELARSMGSTVIAEGIETRAELDQLQAMGIYYCQGYWLGRPAEEPQSSVPAYIPVSNCRTLPRYQDTVESLTRSAMAMDVHDLLDDAFEHLRADSRLHSIPVLAQGMPVGMLHRARVMELYSTPFGRALYANKPVTRAMDRQPVIVDSHTILEQVSHLVTDDDSVNVRQHFIVTHNGHYHGLGSVRCLLRTITEQRLLHARYANPLTQLPGNVPIYREIDEALQRKQHFHVAYFDLNHFKPYNDVYGYAQGDKVLQWVAGMMQQIIGDADQFLGHVGGDDFVAVFDEGCDWQALCDEIIRRFDNEITGFYRPEDRLRRGMTAPSRNGELQHYPLLGIAIGVVRPDPSRCHSHDDVALLASSAKYEAKQHDHSHCCFRH</sequence>
<reference evidence="6 8" key="2">
    <citation type="submission" date="2019-03" db="EMBL/GenBank/DDBJ databases">
        <title>Genomic Encyclopedia of Archaeal and Bacterial Type Strains, Phase II (KMG-II): from individual species to whole genera.</title>
        <authorList>
            <person name="Goeker M."/>
        </authorList>
    </citation>
    <scope>NUCLEOTIDE SEQUENCE [LARGE SCALE GENOMIC DNA]</scope>
    <source>
        <strain evidence="6 8">DSM 15594</strain>
    </source>
</reference>
<dbReference type="Proteomes" id="UP000295058">
    <property type="component" value="Unassembled WGS sequence"/>
</dbReference>
<dbReference type="SUPFAM" id="SSF55073">
    <property type="entry name" value="Nucleotide cyclase"/>
    <property type="match status" value="1"/>
</dbReference>
<evidence type="ECO:0000313" key="8">
    <source>
        <dbReference type="Proteomes" id="UP000295058"/>
    </source>
</evidence>
<reference evidence="5 7" key="1">
    <citation type="submission" date="2017-08" db="EMBL/GenBank/DDBJ databases">
        <title>Draft Genome Sequence of the Marine Bacterium Oceanimonas baumannii ATCC 700832.</title>
        <authorList>
            <person name="Mcclelland W.D."/>
            <person name="Brennan M.A."/>
            <person name="Trachtenberg A.M."/>
            <person name="Maclea K.S."/>
        </authorList>
    </citation>
    <scope>NUCLEOTIDE SEQUENCE [LARGE SCALE GENOMIC DNA]</scope>
    <source>
        <strain evidence="5 7">ATCC 700832</strain>
    </source>
</reference>
<proteinExistence type="predicted"/>
<dbReference type="SMART" id="SM00267">
    <property type="entry name" value="GGDEF"/>
    <property type="match status" value="1"/>
</dbReference>
<dbReference type="InterPro" id="IPR046342">
    <property type="entry name" value="CBS_dom_sf"/>
</dbReference>
<dbReference type="EMBL" id="SODO01000017">
    <property type="protein sequence ID" value="TDW55806.1"/>
    <property type="molecule type" value="Genomic_DNA"/>
</dbReference>
<dbReference type="PANTHER" id="PTHR33121:SF76">
    <property type="entry name" value="SIGNALING PROTEIN"/>
    <property type="match status" value="1"/>
</dbReference>
<dbReference type="SUPFAM" id="SSF54631">
    <property type="entry name" value="CBS-domain pair"/>
    <property type="match status" value="1"/>
</dbReference>
<dbReference type="Gene3D" id="3.20.20.450">
    <property type="entry name" value="EAL domain"/>
    <property type="match status" value="1"/>
</dbReference>
<dbReference type="InterPro" id="IPR043128">
    <property type="entry name" value="Rev_trsase/Diguanyl_cyclase"/>
</dbReference>
<evidence type="ECO:0000313" key="7">
    <source>
        <dbReference type="Proteomes" id="UP000243640"/>
    </source>
</evidence>
<dbReference type="EMBL" id="NQJF01000016">
    <property type="protein sequence ID" value="OYD21309.1"/>
    <property type="molecule type" value="Genomic_DNA"/>
</dbReference>
<dbReference type="InterPro" id="IPR050706">
    <property type="entry name" value="Cyclic-di-GMP_PDE-like"/>
</dbReference>
<dbReference type="CDD" id="cd01948">
    <property type="entry name" value="EAL"/>
    <property type="match status" value="1"/>
</dbReference>
<evidence type="ECO:0000259" key="3">
    <source>
        <dbReference type="PROSITE" id="PS50887"/>
    </source>
</evidence>
<dbReference type="CDD" id="cd01949">
    <property type="entry name" value="GGDEF"/>
    <property type="match status" value="1"/>
</dbReference>